<name>A0ABW8ZAA0_9BURK</name>
<gene>
    <name evidence="4" type="ORF">PQR63_16855</name>
</gene>
<evidence type="ECO:0000256" key="2">
    <source>
        <dbReference type="ARBA" id="ARBA00023002"/>
    </source>
</evidence>
<dbReference type="InterPro" id="IPR036291">
    <property type="entry name" value="NAD(P)-bd_dom_sf"/>
</dbReference>
<feature type="domain" description="Ketoreductase" evidence="3">
    <location>
        <begin position="4"/>
        <end position="174"/>
    </location>
</feature>
<dbReference type="Proteomes" id="UP001629214">
    <property type="component" value="Unassembled WGS sequence"/>
</dbReference>
<dbReference type="Gene3D" id="3.40.50.720">
    <property type="entry name" value="NAD(P)-binding Rossmann-like Domain"/>
    <property type="match status" value="1"/>
</dbReference>
<dbReference type="CDD" id="cd05233">
    <property type="entry name" value="SDR_c"/>
    <property type="match status" value="1"/>
</dbReference>
<dbReference type="PANTHER" id="PTHR42760">
    <property type="entry name" value="SHORT-CHAIN DEHYDROGENASES/REDUCTASES FAMILY MEMBER"/>
    <property type="match status" value="1"/>
</dbReference>
<evidence type="ECO:0000256" key="1">
    <source>
        <dbReference type="ARBA" id="ARBA00006484"/>
    </source>
</evidence>
<accession>A0ABW8ZAA0</accession>
<evidence type="ECO:0000313" key="4">
    <source>
        <dbReference type="EMBL" id="MFL9880072.1"/>
    </source>
</evidence>
<dbReference type="PANTHER" id="PTHR42760:SF133">
    <property type="entry name" value="3-OXOACYL-[ACYL-CARRIER-PROTEIN] REDUCTASE"/>
    <property type="match status" value="1"/>
</dbReference>
<dbReference type="InterPro" id="IPR002347">
    <property type="entry name" value="SDR_fam"/>
</dbReference>
<dbReference type="EMBL" id="JAQQFR010000011">
    <property type="protein sequence ID" value="MFL9880072.1"/>
    <property type="molecule type" value="Genomic_DNA"/>
</dbReference>
<keyword evidence="5" id="KW-1185">Reference proteome</keyword>
<organism evidence="4 5">
    <name type="scientific">Herbaspirillum rhizosphaerae</name>
    <dbReference type="NCBI Taxonomy" id="346179"/>
    <lineage>
        <taxon>Bacteria</taxon>
        <taxon>Pseudomonadati</taxon>
        <taxon>Pseudomonadota</taxon>
        <taxon>Betaproteobacteria</taxon>
        <taxon>Burkholderiales</taxon>
        <taxon>Oxalobacteraceae</taxon>
        <taxon>Herbaspirillum</taxon>
    </lineage>
</organism>
<reference evidence="4 5" key="1">
    <citation type="journal article" date="2024" name="Chem. Sci.">
        <title>Discovery of megapolipeptins by genome mining of a Burkholderiales bacteria collection.</title>
        <authorList>
            <person name="Paulo B.S."/>
            <person name="Recchia M.J.J."/>
            <person name="Lee S."/>
            <person name="Fergusson C.H."/>
            <person name="Romanowski S.B."/>
            <person name="Hernandez A."/>
            <person name="Krull N."/>
            <person name="Liu D.Y."/>
            <person name="Cavanagh H."/>
            <person name="Bos A."/>
            <person name="Gray C.A."/>
            <person name="Murphy B.T."/>
            <person name="Linington R.G."/>
            <person name="Eustaquio A.S."/>
        </authorList>
    </citation>
    <scope>NUCLEOTIDE SEQUENCE [LARGE SCALE GENOMIC DNA]</scope>
    <source>
        <strain evidence="4 5">RL21-008-BIB-B</strain>
    </source>
</reference>
<evidence type="ECO:0000259" key="3">
    <source>
        <dbReference type="SMART" id="SM00822"/>
    </source>
</evidence>
<evidence type="ECO:0000313" key="5">
    <source>
        <dbReference type="Proteomes" id="UP001629214"/>
    </source>
</evidence>
<protein>
    <submittedName>
        <fullName evidence="4">SDR family oxidoreductase</fullName>
    </submittedName>
</protein>
<comment type="similarity">
    <text evidence="1">Belongs to the short-chain dehydrogenases/reductases (SDR) family.</text>
</comment>
<dbReference type="SMART" id="SM00822">
    <property type="entry name" value="PKS_KR"/>
    <property type="match status" value="1"/>
</dbReference>
<dbReference type="InterPro" id="IPR057326">
    <property type="entry name" value="KR_dom"/>
</dbReference>
<dbReference type="SUPFAM" id="SSF51735">
    <property type="entry name" value="NAD(P)-binding Rossmann-fold domains"/>
    <property type="match status" value="1"/>
</dbReference>
<dbReference type="PRINTS" id="PR00081">
    <property type="entry name" value="GDHRDH"/>
</dbReference>
<sequence>MSDKHYIVVGGTRGTGLALVQHLLAADPGNRVSVFGRNPASQRASLQLGMHAVDVSDAAALRATLDRAVAMHGKVDSIVFMQRNRSSTDAFETDLSVALTATRVAIDHLVECSYFTMSETGNSIVMVSSIADHYIAPEQDLGYHVSKAGLAQLARYYALQLGHKGIRVNVVSPCVVIKEAAQEYYRQNSWITDRFERFIPLGRAGSSQDIINTIMFLSSDQASYITGQNIAVDGGLTLRSHESIIRDFPREE</sequence>
<comment type="caution">
    <text evidence="4">The sequence shown here is derived from an EMBL/GenBank/DDBJ whole genome shotgun (WGS) entry which is preliminary data.</text>
</comment>
<dbReference type="RefSeq" id="WP_408169152.1">
    <property type="nucleotide sequence ID" value="NZ_JAQQFR010000011.1"/>
</dbReference>
<dbReference type="Pfam" id="PF13561">
    <property type="entry name" value="adh_short_C2"/>
    <property type="match status" value="1"/>
</dbReference>
<proteinExistence type="inferred from homology"/>
<keyword evidence="2" id="KW-0560">Oxidoreductase</keyword>